<dbReference type="Pfam" id="PF05922">
    <property type="entry name" value="Inhibitor_I9"/>
    <property type="match status" value="1"/>
</dbReference>
<feature type="domain" description="Inhibitor I9" evidence="1">
    <location>
        <begin position="24"/>
        <end position="54"/>
    </location>
</feature>
<dbReference type="EMBL" id="JBGMDY010000005">
    <property type="protein sequence ID" value="KAL2334810.1"/>
    <property type="molecule type" value="Genomic_DNA"/>
</dbReference>
<dbReference type="AlphaFoldDB" id="A0ABD1MG90"/>
<proteinExistence type="predicted"/>
<protein>
    <recommendedName>
        <fullName evidence="1">Inhibitor I9 domain-containing protein</fullName>
    </recommendedName>
</protein>
<dbReference type="InterPro" id="IPR037045">
    <property type="entry name" value="S8pro/Inhibitor_I9_sf"/>
</dbReference>
<dbReference type="Proteomes" id="UP001603857">
    <property type="component" value="Unassembled WGS sequence"/>
</dbReference>
<sequence length="80" mass="9103">MHQDWYNATLKLLLSLLNSDSDTIAYNGFAALLDDEQVQQLLRYDSVISIFEDKGQSVILQVAGHLRKGYLQRVLTDEGF</sequence>
<dbReference type="InterPro" id="IPR010259">
    <property type="entry name" value="S8pro/Inhibitor_I9"/>
</dbReference>
<gene>
    <name evidence="2" type="ORF">Fmac_016023</name>
</gene>
<reference evidence="2 3" key="1">
    <citation type="submission" date="2024-08" db="EMBL/GenBank/DDBJ databases">
        <title>Insights into the chromosomal genome structure of Flemingia macrophylla.</title>
        <authorList>
            <person name="Ding Y."/>
            <person name="Zhao Y."/>
            <person name="Bi W."/>
            <person name="Wu M."/>
            <person name="Zhao G."/>
            <person name="Gong Y."/>
            <person name="Li W."/>
            <person name="Zhang P."/>
        </authorList>
    </citation>
    <scope>NUCLEOTIDE SEQUENCE [LARGE SCALE GENOMIC DNA]</scope>
    <source>
        <strain evidence="2">DYQJB</strain>
        <tissue evidence="2">Leaf</tissue>
    </source>
</reference>
<evidence type="ECO:0000313" key="2">
    <source>
        <dbReference type="EMBL" id="KAL2334810.1"/>
    </source>
</evidence>
<name>A0ABD1MG90_9FABA</name>
<evidence type="ECO:0000313" key="3">
    <source>
        <dbReference type="Proteomes" id="UP001603857"/>
    </source>
</evidence>
<comment type="caution">
    <text evidence="2">The sequence shown here is derived from an EMBL/GenBank/DDBJ whole genome shotgun (WGS) entry which is preliminary data.</text>
</comment>
<keyword evidence="3" id="KW-1185">Reference proteome</keyword>
<dbReference type="Gene3D" id="3.30.70.80">
    <property type="entry name" value="Peptidase S8 propeptide/proteinase inhibitor I9"/>
    <property type="match status" value="1"/>
</dbReference>
<evidence type="ECO:0000259" key="1">
    <source>
        <dbReference type="Pfam" id="PF05922"/>
    </source>
</evidence>
<organism evidence="2 3">
    <name type="scientific">Flemingia macrophylla</name>
    <dbReference type="NCBI Taxonomy" id="520843"/>
    <lineage>
        <taxon>Eukaryota</taxon>
        <taxon>Viridiplantae</taxon>
        <taxon>Streptophyta</taxon>
        <taxon>Embryophyta</taxon>
        <taxon>Tracheophyta</taxon>
        <taxon>Spermatophyta</taxon>
        <taxon>Magnoliopsida</taxon>
        <taxon>eudicotyledons</taxon>
        <taxon>Gunneridae</taxon>
        <taxon>Pentapetalae</taxon>
        <taxon>rosids</taxon>
        <taxon>fabids</taxon>
        <taxon>Fabales</taxon>
        <taxon>Fabaceae</taxon>
        <taxon>Papilionoideae</taxon>
        <taxon>50 kb inversion clade</taxon>
        <taxon>NPAAA clade</taxon>
        <taxon>indigoferoid/millettioid clade</taxon>
        <taxon>Phaseoleae</taxon>
        <taxon>Flemingia</taxon>
    </lineage>
</organism>
<accession>A0ABD1MG90</accession>